<organism evidence="2 4">
    <name type="scientific">Citricoccus parietis</name>
    <dbReference type="NCBI Taxonomy" id="592307"/>
    <lineage>
        <taxon>Bacteria</taxon>
        <taxon>Bacillati</taxon>
        <taxon>Actinomycetota</taxon>
        <taxon>Actinomycetes</taxon>
        <taxon>Micrococcales</taxon>
        <taxon>Micrococcaceae</taxon>
        <taxon>Citricoccus</taxon>
    </lineage>
</organism>
<evidence type="ECO:0000313" key="4">
    <source>
        <dbReference type="Proteomes" id="UP001589575"/>
    </source>
</evidence>
<keyword evidence="4" id="KW-1185">Reference proteome</keyword>
<dbReference type="Proteomes" id="UP001589575">
    <property type="component" value="Unassembled WGS sequence"/>
</dbReference>
<name>A0ABV5G4L9_9MICC</name>
<protein>
    <submittedName>
        <fullName evidence="2">Uncharacterized protein</fullName>
    </submittedName>
</protein>
<proteinExistence type="predicted"/>
<dbReference type="EMBL" id="JBHMFI010000010">
    <property type="protein sequence ID" value="MFB9075065.1"/>
    <property type="molecule type" value="Genomic_DNA"/>
</dbReference>
<evidence type="ECO:0000313" key="2">
    <source>
        <dbReference type="EMBL" id="MFB9073867.1"/>
    </source>
</evidence>
<gene>
    <name evidence="2" type="ORF">ACFFX0_22775</name>
    <name evidence="3" type="ORF">ACFFX0_29350</name>
</gene>
<evidence type="ECO:0000256" key="1">
    <source>
        <dbReference type="SAM" id="MobiDB-lite"/>
    </source>
</evidence>
<dbReference type="EMBL" id="JBHMFI010000001">
    <property type="protein sequence ID" value="MFB9073867.1"/>
    <property type="molecule type" value="Genomic_DNA"/>
</dbReference>
<feature type="compositionally biased region" description="Polar residues" evidence="1">
    <location>
        <begin position="49"/>
        <end position="58"/>
    </location>
</feature>
<feature type="region of interest" description="Disordered" evidence="1">
    <location>
        <begin position="22"/>
        <end position="58"/>
    </location>
</feature>
<feature type="compositionally biased region" description="Low complexity" evidence="1">
    <location>
        <begin position="22"/>
        <end position="34"/>
    </location>
</feature>
<sequence length="75" mass="7853">MRMKPGGIVKAAADVFGVAYSTRSPSASTPASLSGTKFSKRLRSPGLPGTSTSPAASNRSRAFLTVRARLSRALW</sequence>
<accession>A0ABV5G4L9</accession>
<evidence type="ECO:0000313" key="3">
    <source>
        <dbReference type="EMBL" id="MFB9075065.1"/>
    </source>
</evidence>
<comment type="caution">
    <text evidence="2">The sequence shown here is derived from an EMBL/GenBank/DDBJ whole genome shotgun (WGS) entry which is preliminary data.</text>
</comment>
<reference evidence="2 4" key="1">
    <citation type="submission" date="2024-09" db="EMBL/GenBank/DDBJ databases">
        <authorList>
            <person name="Sun Q."/>
            <person name="Mori K."/>
        </authorList>
    </citation>
    <scope>NUCLEOTIDE SEQUENCE [LARGE SCALE GENOMIC DNA]</scope>
    <source>
        <strain evidence="2 4">CCM 7609</strain>
    </source>
</reference>